<organism evidence="1 2">
    <name type="scientific">Ridgeia piscesae</name>
    <name type="common">Tubeworm</name>
    <dbReference type="NCBI Taxonomy" id="27915"/>
    <lineage>
        <taxon>Eukaryota</taxon>
        <taxon>Metazoa</taxon>
        <taxon>Spiralia</taxon>
        <taxon>Lophotrochozoa</taxon>
        <taxon>Annelida</taxon>
        <taxon>Polychaeta</taxon>
        <taxon>Sedentaria</taxon>
        <taxon>Canalipalpata</taxon>
        <taxon>Sabellida</taxon>
        <taxon>Siboglinidae</taxon>
        <taxon>Ridgeia</taxon>
    </lineage>
</organism>
<accession>A0AAD9UED8</accession>
<comment type="caution">
    <text evidence="1">The sequence shown here is derived from an EMBL/GenBank/DDBJ whole genome shotgun (WGS) entry which is preliminary data.</text>
</comment>
<evidence type="ECO:0000313" key="2">
    <source>
        <dbReference type="Proteomes" id="UP001209878"/>
    </source>
</evidence>
<name>A0AAD9UED8_RIDPI</name>
<gene>
    <name evidence="1" type="ORF">NP493_208g04003</name>
</gene>
<reference evidence="1" key="1">
    <citation type="journal article" date="2023" name="Mol. Biol. Evol.">
        <title>Third-Generation Sequencing Reveals the Adaptive Role of the Epigenome in Three Deep-Sea Polychaetes.</title>
        <authorList>
            <person name="Perez M."/>
            <person name="Aroh O."/>
            <person name="Sun Y."/>
            <person name="Lan Y."/>
            <person name="Juniper S.K."/>
            <person name="Young C.R."/>
            <person name="Angers B."/>
            <person name="Qian P.Y."/>
        </authorList>
    </citation>
    <scope>NUCLEOTIDE SEQUENCE</scope>
    <source>
        <strain evidence="1">R07B-5</strain>
    </source>
</reference>
<dbReference type="SUPFAM" id="SSF57302">
    <property type="entry name" value="Snake toxin-like"/>
    <property type="match status" value="1"/>
</dbReference>
<protein>
    <recommendedName>
        <fullName evidence="3">Protein quiver</fullName>
    </recommendedName>
</protein>
<dbReference type="Gene3D" id="2.10.60.10">
    <property type="entry name" value="CD59"/>
    <property type="match status" value="1"/>
</dbReference>
<evidence type="ECO:0000313" key="1">
    <source>
        <dbReference type="EMBL" id="KAK2186289.1"/>
    </source>
</evidence>
<dbReference type="Proteomes" id="UP001209878">
    <property type="component" value="Unassembled WGS sequence"/>
</dbReference>
<dbReference type="EMBL" id="JAODUO010000206">
    <property type="protein sequence ID" value="KAK2186289.1"/>
    <property type="molecule type" value="Genomic_DNA"/>
</dbReference>
<sequence>MILSVSGTTGLYCIRCNSMDDPLCAAARVPAIKCEGVACITYVGKMPIPGTDVVIRDCSSQDIGNFCQVLPPDDPDSTTNRKFCVQSCTYSKCNDTPVPSRTA</sequence>
<evidence type="ECO:0008006" key="3">
    <source>
        <dbReference type="Google" id="ProtNLM"/>
    </source>
</evidence>
<dbReference type="AlphaFoldDB" id="A0AAD9UED8"/>
<keyword evidence="2" id="KW-1185">Reference proteome</keyword>
<dbReference type="InterPro" id="IPR045860">
    <property type="entry name" value="Snake_toxin-like_sf"/>
</dbReference>
<proteinExistence type="predicted"/>